<proteinExistence type="predicted"/>
<dbReference type="SUPFAM" id="SSF160424">
    <property type="entry name" value="BH3703-like"/>
    <property type="match status" value="2"/>
</dbReference>
<keyword evidence="4" id="KW-1185">Reference proteome</keyword>
<evidence type="ECO:0000313" key="3">
    <source>
        <dbReference type="EMBL" id="SES49209.1"/>
    </source>
</evidence>
<evidence type="ECO:0000259" key="2">
    <source>
        <dbReference type="Pfam" id="PF14021"/>
    </source>
</evidence>
<gene>
    <name evidence="3" type="ORF">SAMN04487818_12518</name>
</gene>
<reference evidence="4" key="1">
    <citation type="submission" date="2016-10" db="EMBL/GenBank/DDBJ databases">
        <authorList>
            <person name="Varghese N."/>
            <person name="Submissions S."/>
        </authorList>
    </citation>
    <scope>NUCLEOTIDE SEQUENCE [LARGE SCALE GENOMIC DNA]</scope>
    <source>
        <strain evidence="4">DSM 44260</strain>
    </source>
</reference>
<dbReference type="RefSeq" id="WP_092787275.1">
    <property type="nucleotide sequence ID" value="NZ_FOGI01000025.1"/>
</dbReference>
<dbReference type="InterPro" id="IPR025331">
    <property type="entry name" value="TNT"/>
</dbReference>
<dbReference type="AlphaFoldDB" id="A0A1H9XT37"/>
<feature type="region of interest" description="Disordered" evidence="1">
    <location>
        <begin position="575"/>
        <end position="596"/>
    </location>
</feature>
<dbReference type="STRING" id="155974.SAMN04487818_12518"/>
<dbReference type="Pfam" id="PF14021">
    <property type="entry name" value="TNT"/>
    <property type="match status" value="1"/>
</dbReference>
<feature type="compositionally biased region" description="Basic and acidic residues" evidence="1">
    <location>
        <begin position="587"/>
        <end position="596"/>
    </location>
</feature>
<sequence>MSDADGTMSEAEKAARYGELIQRIGGALLAAAPPQWQRLDLVATVAASVQEYGLVVHLADGTAVGQEPPAEVADAFVALREVTYTHETGAWFTARFVMNPPTEYHVFYNYQQEPRWDPPVPTEVYARDLERFPRADDQVPNWLRRRLGLPPLPVSTEPAGIVEQRELGQRISDLLVTRAPSDWTQLRVGYRAAGQYTELRGKVIGLDGQLRDWAPPAEVADEFAVLRARMAHPERGTWSGAQVIVEYPLRASTSYAFEDPGWTSPPPRPAVLDELNRFPRSPEHVPAWMRDLVPDLDQVLAARARLRHARVFDRREPDGRPIVERPPVPADQVAGVLHYLTHAHVLLGGRGYDQDLFVPESAPDVPAAFFTDGTWIWPASIPHYLAKHGIPPEADLVEHIRGAGFTPPPVDAAAAALAYTALTGEVAAGSVAPAASAGSVGGDRAELAQIALALSEAGVSPRAYSLDGPVDESWSLEQVDGQWQVAQYERGRAFAARQFPTLTEAGAYLLGTLTILPARRRAGFPDNNTVAALNDWPIQPLPGEPPLTLLTHKRTAWLMEGREIIRHGTEDGNLVFTPGTTFPEMSLRPDRESDPTHRYRVTRDLPVLAGTTVPWHNQPGGAHAYLLPHPITHHLANGSLTAIP</sequence>
<protein>
    <recommendedName>
        <fullName evidence="2">TNT domain-containing protein</fullName>
    </recommendedName>
</protein>
<dbReference type="Proteomes" id="UP000199051">
    <property type="component" value="Unassembled WGS sequence"/>
</dbReference>
<accession>A0A1H9XT37</accession>
<dbReference type="GO" id="GO:0050135">
    <property type="term" value="F:NADP+ nucleosidase activity"/>
    <property type="evidence" value="ECO:0007669"/>
    <property type="project" value="InterPro"/>
</dbReference>
<feature type="domain" description="TNT" evidence="2">
    <location>
        <begin position="558"/>
        <end position="642"/>
    </location>
</feature>
<organism evidence="3 4">
    <name type="scientific">Actinokineospora terrae</name>
    <dbReference type="NCBI Taxonomy" id="155974"/>
    <lineage>
        <taxon>Bacteria</taxon>
        <taxon>Bacillati</taxon>
        <taxon>Actinomycetota</taxon>
        <taxon>Actinomycetes</taxon>
        <taxon>Pseudonocardiales</taxon>
        <taxon>Pseudonocardiaceae</taxon>
        <taxon>Actinokineospora</taxon>
    </lineage>
</organism>
<evidence type="ECO:0000256" key="1">
    <source>
        <dbReference type="SAM" id="MobiDB-lite"/>
    </source>
</evidence>
<name>A0A1H9XT37_9PSEU</name>
<evidence type="ECO:0000313" key="4">
    <source>
        <dbReference type="Proteomes" id="UP000199051"/>
    </source>
</evidence>
<dbReference type="InterPro" id="IPR036170">
    <property type="entry name" value="YezG-like_sf"/>
</dbReference>
<dbReference type="EMBL" id="FOGI01000025">
    <property type="protein sequence ID" value="SES49209.1"/>
    <property type="molecule type" value="Genomic_DNA"/>
</dbReference>